<keyword evidence="7" id="KW-1185">Reference proteome</keyword>
<dbReference type="InterPro" id="IPR002168">
    <property type="entry name" value="Lipase_GDXG_HIS_AS"/>
</dbReference>
<sequence length="597" mass="65113">MDDGTPLEVLASSSSSSSSSITTLSSSTSATATTTTPTAATAKRVSKAKLLRLGSSMGLAVPLALTRRAWKGAAYASWSVGFEVQHEMGQALLRNHHRFSLTDLCQLSADFAADPPAETSSIRIVYCGGIRADMVQYRSPFAQRRPNNDKNEKKKKNDGRHLENRAILSKSESNSRGGKVAYRSKSHEDEEVELKNLSKSSSTLATSTSSSSPSSSTQMDDLASTTRVKLSKRRIKSENDNLGRDNQFRSTSGGDASVHGPNGNVENGNGEEDEEKPAATVLYLHGGGFCVGSSTTYRRCLWHFSREMKGLRFLAVDYSLSPHVRFPTALQECLHAYLWLIDENGGNVVLAGDSAGGCLVLALLFLIRQMRDDAASATNNGDDDHEENESESESDEQDKKTVKGNTKLPIALPSRKTPPAFPLCAFLMSPWVDLSESSSVMKPESYAQPASHRSQSGLARRFIDAYLGTSDYDGVANNNKNAKKNDDRKNESEENTTTTTTPDVLSPYISPIYGDLQGLPPVMLTAGGEEPLLADIQALHAKCVDAGLEVELDVGEHMNHAYQVFHDPSSHREVERSIQAVGRFVWRHIARRQLHDD</sequence>
<evidence type="ECO:0000256" key="2">
    <source>
        <dbReference type="ARBA" id="ARBA00022801"/>
    </source>
</evidence>
<evidence type="ECO:0000313" key="6">
    <source>
        <dbReference type="EMBL" id="ELR24842.1"/>
    </source>
</evidence>
<evidence type="ECO:0000256" key="4">
    <source>
        <dbReference type="SAM" id="MobiDB-lite"/>
    </source>
</evidence>
<dbReference type="Gene3D" id="3.40.50.1820">
    <property type="entry name" value="alpha/beta hydrolase"/>
    <property type="match status" value="1"/>
</dbReference>
<accession>L8HI00</accession>
<feature type="domain" description="Alpha/beta hydrolase fold-3" evidence="5">
    <location>
        <begin position="501"/>
        <end position="563"/>
    </location>
</feature>
<proteinExistence type="inferred from homology"/>
<dbReference type="Proteomes" id="UP000011083">
    <property type="component" value="Unassembled WGS sequence"/>
</dbReference>
<dbReference type="InterPro" id="IPR033140">
    <property type="entry name" value="Lipase_GDXG_put_SER_AS"/>
</dbReference>
<evidence type="ECO:0000256" key="1">
    <source>
        <dbReference type="ARBA" id="ARBA00010515"/>
    </source>
</evidence>
<dbReference type="EMBL" id="KB007811">
    <property type="protein sequence ID" value="ELR24842.1"/>
    <property type="molecule type" value="Genomic_DNA"/>
</dbReference>
<feature type="compositionally biased region" description="Basic and acidic residues" evidence="4">
    <location>
        <begin position="236"/>
        <end position="247"/>
    </location>
</feature>
<feature type="domain" description="Alpha/beta hydrolase fold-3" evidence="5">
    <location>
        <begin position="281"/>
        <end position="401"/>
    </location>
</feature>
<dbReference type="GeneID" id="14925873"/>
<feature type="region of interest" description="Disordered" evidence="4">
    <location>
        <begin position="1"/>
        <end position="38"/>
    </location>
</feature>
<dbReference type="InterPro" id="IPR013094">
    <property type="entry name" value="AB_hydrolase_3"/>
</dbReference>
<dbReference type="PROSITE" id="PS01174">
    <property type="entry name" value="LIPASE_GDXG_SER"/>
    <property type="match status" value="1"/>
</dbReference>
<evidence type="ECO:0000313" key="7">
    <source>
        <dbReference type="Proteomes" id="UP000011083"/>
    </source>
</evidence>
<dbReference type="KEGG" id="acan:ACA1_175160"/>
<feature type="region of interest" description="Disordered" evidence="4">
    <location>
        <begin position="138"/>
        <end position="275"/>
    </location>
</feature>
<feature type="active site" evidence="3">
    <location>
        <position position="354"/>
    </location>
</feature>
<feature type="compositionally biased region" description="Low complexity" evidence="4">
    <location>
        <begin position="198"/>
        <end position="217"/>
    </location>
</feature>
<dbReference type="AlphaFoldDB" id="L8HI00"/>
<dbReference type="GO" id="GO:0016787">
    <property type="term" value="F:hydrolase activity"/>
    <property type="evidence" value="ECO:0007669"/>
    <property type="project" value="UniProtKB-KW"/>
</dbReference>
<organism evidence="6 7">
    <name type="scientific">Acanthamoeba castellanii (strain ATCC 30010 / Neff)</name>
    <dbReference type="NCBI Taxonomy" id="1257118"/>
    <lineage>
        <taxon>Eukaryota</taxon>
        <taxon>Amoebozoa</taxon>
        <taxon>Discosea</taxon>
        <taxon>Longamoebia</taxon>
        <taxon>Centramoebida</taxon>
        <taxon>Acanthamoebidae</taxon>
        <taxon>Acanthamoeba</taxon>
    </lineage>
</organism>
<feature type="compositionally biased region" description="Basic and acidic residues" evidence="4">
    <location>
        <begin position="185"/>
        <end position="196"/>
    </location>
</feature>
<evidence type="ECO:0000256" key="3">
    <source>
        <dbReference type="PROSITE-ProRule" id="PRU10038"/>
    </source>
</evidence>
<dbReference type="RefSeq" id="XP_004356742.1">
    <property type="nucleotide sequence ID" value="XM_004356689.1"/>
</dbReference>
<name>L8HI00_ACACF</name>
<dbReference type="SUPFAM" id="SSF53474">
    <property type="entry name" value="alpha/beta-Hydrolases"/>
    <property type="match status" value="1"/>
</dbReference>
<dbReference type="Pfam" id="PF07859">
    <property type="entry name" value="Abhydrolase_3"/>
    <property type="match status" value="2"/>
</dbReference>
<protein>
    <submittedName>
        <fullName evidence="6">Alpha/beta hydrolase fold domain containing protein</fullName>
    </submittedName>
</protein>
<reference evidence="6 7" key="1">
    <citation type="journal article" date="2013" name="Genome Biol.">
        <title>Genome of Acanthamoeba castellanii highlights extensive lateral gene transfer and early evolution of tyrosine kinase signaling.</title>
        <authorList>
            <person name="Clarke M."/>
            <person name="Lohan A.J."/>
            <person name="Liu B."/>
            <person name="Lagkouvardos I."/>
            <person name="Roy S."/>
            <person name="Zafar N."/>
            <person name="Bertelli C."/>
            <person name="Schilde C."/>
            <person name="Kianianmomeni A."/>
            <person name="Burglin T.R."/>
            <person name="Frech C."/>
            <person name="Turcotte B."/>
            <person name="Kopec K.O."/>
            <person name="Synnott J.M."/>
            <person name="Choo C."/>
            <person name="Paponov I."/>
            <person name="Finkler A."/>
            <person name="Soon Heng Tan C."/>
            <person name="Hutchins A.P."/>
            <person name="Weinmeier T."/>
            <person name="Rattei T."/>
            <person name="Chu J.S."/>
            <person name="Gimenez G."/>
            <person name="Irimia M."/>
            <person name="Rigden D.J."/>
            <person name="Fitzpatrick D.A."/>
            <person name="Lorenzo-Morales J."/>
            <person name="Bateman A."/>
            <person name="Chiu C.H."/>
            <person name="Tang P."/>
            <person name="Hegemann P."/>
            <person name="Fromm H."/>
            <person name="Raoult D."/>
            <person name="Greub G."/>
            <person name="Miranda-Saavedra D."/>
            <person name="Chen N."/>
            <person name="Nash P."/>
            <person name="Ginger M.L."/>
            <person name="Horn M."/>
            <person name="Schaap P."/>
            <person name="Caler L."/>
            <person name="Loftus B."/>
        </authorList>
    </citation>
    <scope>NUCLEOTIDE SEQUENCE [LARGE SCALE GENOMIC DNA]</scope>
    <source>
        <strain evidence="6 7">Neff</strain>
    </source>
</reference>
<dbReference type="STRING" id="1257118.L8HI00"/>
<evidence type="ECO:0000259" key="5">
    <source>
        <dbReference type="Pfam" id="PF07859"/>
    </source>
</evidence>
<feature type="compositionally biased region" description="Basic and acidic residues" evidence="4">
    <location>
        <begin position="483"/>
        <end position="492"/>
    </location>
</feature>
<feature type="region of interest" description="Disordered" evidence="4">
    <location>
        <begin position="473"/>
        <end position="503"/>
    </location>
</feature>
<dbReference type="OrthoDB" id="17005at2759"/>
<dbReference type="VEuPathDB" id="AmoebaDB:ACA1_175160"/>
<dbReference type="PANTHER" id="PTHR48081">
    <property type="entry name" value="AB HYDROLASE SUPERFAMILY PROTEIN C4A8.06C"/>
    <property type="match status" value="1"/>
</dbReference>
<dbReference type="PROSITE" id="PS01173">
    <property type="entry name" value="LIPASE_GDXG_HIS"/>
    <property type="match status" value="1"/>
</dbReference>
<feature type="region of interest" description="Disordered" evidence="4">
    <location>
        <begin position="375"/>
        <end position="413"/>
    </location>
</feature>
<comment type="similarity">
    <text evidence="1">Belongs to the 'GDXG' lipolytic enzyme family.</text>
</comment>
<feature type="compositionally biased region" description="Low complexity" evidence="4">
    <location>
        <begin position="11"/>
        <end position="38"/>
    </location>
</feature>
<dbReference type="InterPro" id="IPR050300">
    <property type="entry name" value="GDXG_lipolytic_enzyme"/>
</dbReference>
<keyword evidence="2 6" id="KW-0378">Hydrolase</keyword>
<dbReference type="PANTHER" id="PTHR48081:SF8">
    <property type="entry name" value="ALPHA_BETA HYDROLASE FOLD-3 DOMAIN-CONTAINING PROTEIN-RELATED"/>
    <property type="match status" value="1"/>
</dbReference>
<dbReference type="InterPro" id="IPR029058">
    <property type="entry name" value="AB_hydrolase_fold"/>
</dbReference>
<feature type="compositionally biased region" description="Acidic residues" evidence="4">
    <location>
        <begin position="381"/>
        <end position="396"/>
    </location>
</feature>
<gene>
    <name evidence="6" type="ORF">ACA1_175160</name>
</gene>